<proteinExistence type="predicted"/>
<keyword evidence="1" id="KW-0472">Membrane</keyword>
<reference evidence="2 3" key="1">
    <citation type="submission" date="2024-02" db="EMBL/GenBank/DDBJ databases">
        <title>High-quality chromosome-scale genome assembly of Pensacola bahiagrass (Paspalum notatum Flugge var. saurae).</title>
        <authorList>
            <person name="Vega J.M."/>
            <person name="Podio M."/>
            <person name="Orjuela J."/>
            <person name="Siena L.A."/>
            <person name="Pessino S.C."/>
            <person name="Combes M.C."/>
            <person name="Mariac C."/>
            <person name="Albertini E."/>
            <person name="Pupilli F."/>
            <person name="Ortiz J.P.A."/>
            <person name="Leblanc O."/>
        </authorList>
    </citation>
    <scope>NUCLEOTIDE SEQUENCE [LARGE SCALE GENOMIC DNA]</scope>
    <source>
        <strain evidence="2">R1</strain>
        <tissue evidence="2">Leaf</tissue>
    </source>
</reference>
<sequence length="120" mass="12500">MDRGDDAPNPLLTKLALGALTCSSLVAAHRSWASGDPGALAFVALAYAALLLLLHFLRRFERAPPEGRGRAKAAVWALSTLLTAMFAARVGPLMPPPVGVAVWAMAATTAGGGFWALFLT</sequence>
<protein>
    <submittedName>
        <fullName evidence="2">Uncharacterized protein</fullName>
    </submittedName>
</protein>
<organism evidence="2 3">
    <name type="scientific">Paspalum notatum var. saurae</name>
    <dbReference type="NCBI Taxonomy" id="547442"/>
    <lineage>
        <taxon>Eukaryota</taxon>
        <taxon>Viridiplantae</taxon>
        <taxon>Streptophyta</taxon>
        <taxon>Embryophyta</taxon>
        <taxon>Tracheophyta</taxon>
        <taxon>Spermatophyta</taxon>
        <taxon>Magnoliopsida</taxon>
        <taxon>Liliopsida</taxon>
        <taxon>Poales</taxon>
        <taxon>Poaceae</taxon>
        <taxon>PACMAD clade</taxon>
        <taxon>Panicoideae</taxon>
        <taxon>Andropogonodae</taxon>
        <taxon>Paspaleae</taxon>
        <taxon>Paspalinae</taxon>
        <taxon>Paspalum</taxon>
    </lineage>
</organism>
<feature type="transmembrane region" description="Helical" evidence="1">
    <location>
        <begin position="100"/>
        <end position="119"/>
    </location>
</feature>
<accession>A0AAQ3U1R6</accession>
<keyword evidence="1" id="KW-0812">Transmembrane</keyword>
<keyword evidence="1" id="KW-1133">Transmembrane helix</keyword>
<name>A0AAQ3U1R6_PASNO</name>
<evidence type="ECO:0000256" key="1">
    <source>
        <dbReference type="SAM" id="Phobius"/>
    </source>
</evidence>
<keyword evidence="3" id="KW-1185">Reference proteome</keyword>
<dbReference type="Pfam" id="PF20100">
    <property type="entry name" value="DUF6490"/>
    <property type="match status" value="1"/>
</dbReference>
<dbReference type="PANTHER" id="PTHR46610:SF8">
    <property type="entry name" value="OS06G0147000 PROTEIN"/>
    <property type="match status" value="1"/>
</dbReference>
<evidence type="ECO:0000313" key="2">
    <source>
        <dbReference type="EMBL" id="WVZ82569.1"/>
    </source>
</evidence>
<gene>
    <name evidence="2" type="ORF">U9M48_029823</name>
</gene>
<dbReference type="Proteomes" id="UP001341281">
    <property type="component" value="Chromosome 06"/>
</dbReference>
<evidence type="ECO:0000313" key="3">
    <source>
        <dbReference type="Proteomes" id="UP001341281"/>
    </source>
</evidence>
<feature type="transmembrane region" description="Helical" evidence="1">
    <location>
        <begin position="38"/>
        <end position="57"/>
    </location>
</feature>
<dbReference type="PANTHER" id="PTHR46610">
    <property type="entry name" value="OS05G0181300 PROTEIN"/>
    <property type="match status" value="1"/>
</dbReference>
<feature type="transmembrane region" description="Helical" evidence="1">
    <location>
        <begin position="69"/>
        <end position="88"/>
    </location>
</feature>
<dbReference type="InterPro" id="IPR045501">
    <property type="entry name" value="DUF6490"/>
</dbReference>
<dbReference type="AlphaFoldDB" id="A0AAQ3U1R6"/>
<dbReference type="EMBL" id="CP144750">
    <property type="protein sequence ID" value="WVZ82569.1"/>
    <property type="molecule type" value="Genomic_DNA"/>
</dbReference>